<sequence>MDSLKTKPMLHRLGMGLIHSLFSLFVLMTSIWFCLAIWIQQPLCQIFSYFIIILWAIFALSILGIYFTKNLFTRKIDSLIYLVAFLLSLVWYFNIPAKQDREWSPEVSRIFSYEKQGQLVTIHNVRNFDWRTTDQYDERWETRTYNLDDITGVNIITSYWMGPQIAHTLVSFNFSNQRPLVFSIEIRKEKNESFSAIGGFFRQFELSLIAADEKDIVYTRSNIRGEQVYFFPVRLPKAESQALFDEYLSKSADLAKHPKWYNTLTSNCTTLVFDMVQAISAQKLPTDYRLIASGYLPNYLYDLGALNHQWSMHEWYEKAHVNPRTDEYAHFKYQNSANFSKVLRLGLPEEYAK</sequence>
<proteinExistence type="predicted"/>
<dbReference type="EMBL" id="CP092085">
    <property type="protein sequence ID" value="UUN98570.1"/>
    <property type="molecule type" value="Genomic_DNA"/>
</dbReference>
<accession>A0A8I1ABH0</accession>
<name>A0A8I1ABH0_ACIBZ</name>
<dbReference type="AlphaFoldDB" id="A0A8I1ABH0"/>
<protein>
    <submittedName>
        <fullName evidence="2">DUF4105 domain-containing protein</fullName>
    </submittedName>
</protein>
<gene>
    <name evidence="2" type="ORF">I9054_003675</name>
</gene>
<organism evidence="2 3">
    <name type="scientific">Acinetobacter bereziniae</name>
    <name type="common">Acinetobacter genomosp. 10</name>
    <dbReference type="NCBI Taxonomy" id="106648"/>
    <lineage>
        <taxon>Bacteria</taxon>
        <taxon>Pseudomonadati</taxon>
        <taxon>Pseudomonadota</taxon>
        <taxon>Gammaproteobacteria</taxon>
        <taxon>Moraxellales</taxon>
        <taxon>Moraxellaceae</taxon>
        <taxon>Acinetobacter</taxon>
    </lineage>
</organism>
<evidence type="ECO:0000259" key="1">
    <source>
        <dbReference type="Pfam" id="PF13387"/>
    </source>
</evidence>
<evidence type="ECO:0000313" key="2">
    <source>
        <dbReference type="EMBL" id="UUN98570.1"/>
    </source>
</evidence>
<reference evidence="2" key="1">
    <citation type="submission" date="2022-02" db="EMBL/GenBank/DDBJ databases">
        <title>Characterization of Tn125 harboring carbapenem-resistant Acinetobacter bereziniae clinical isolates.</title>
        <authorList>
            <person name="Wong N.-K."/>
            <person name="Pan Q."/>
        </authorList>
    </citation>
    <scope>NUCLEOTIDE SEQUENCE</scope>
    <source>
        <strain evidence="2">GD03393</strain>
    </source>
</reference>
<dbReference type="Proteomes" id="UP000644140">
    <property type="component" value="Chromosome"/>
</dbReference>
<evidence type="ECO:0000313" key="3">
    <source>
        <dbReference type="Proteomes" id="UP000644140"/>
    </source>
</evidence>
<dbReference type="Pfam" id="PF13387">
    <property type="entry name" value="Lnb_N"/>
    <property type="match status" value="1"/>
</dbReference>
<dbReference type="RefSeq" id="WP_151781379.1">
    <property type="nucleotide sequence ID" value="NZ_BKNL01000055.1"/>
</dbReference>
<dbReference type="InterPro" id="IPR025178">
    <property type="entry name" value="Lnb_N"/>
</dbReference>
<feature type="domain" description="Lnb N-terminal periplasmic" evidence="1">
    <location>
        <begin position="136"/>
        <end position="293"/>
    </location>
</feature>